<feature type="chain" id="PRO_5027892894" evidence="2">
    <location>
        <begin position="28"/>
        <end position="756"/>
    </location>
</feature>
<gene>
    <name evidence="4" type="primary">LOC117148459</name>
</gene>
<evidence type="ECO:0000256" key="2">
    <source>
        <dbReference type="SAM" id="SignalP"/>
    </source>
</evidence>
<dbReference type="PROSITE" id="PS51257">
    <property type="entry name" value="PROKAR_LIPOPROTEIN"/>
    <property type="match status" value="1"/>
</dbReference>
<feature type="compositionally biased region" description="Low complexity" evidence="1">
    <location>
        <begin position="722"/>
        <end position="733"/>
    </location>
</feature>
<feature type="region of interest" description="Disordered" evidence="1">
    <location>
        <begin position="722"/>
        <end position="756"/>
    </location>
</feature>
<feature type="region of interest" description="Disordered" evidence="1">
    <location>
        <begin position="207"/>
        <end position="233"/>
    </location>
</feature>
<protein>
    <submittedName>
        <fullName evidence="4">Mediator of RNA polymerase II transcription subunit 15</fullName>
    </submittedName>
</protein>
<dbReference type="RefSeq" id="XP_033171721.1">
    <property type="nucleotide sequence ID" value="XM_033315830.1"/>
</dbReference>
<feature type="compositionally biased region" description="Basic residues" evidence="1">
    <location>
        <begin position="175"/>
        <end position="187"/>
    </location>
</feature>
<feature type="compositionally biased region" description="Polar residues" evidence="1">
    <location>
        <begin position="734"/>
        <end position="756"/>
    </location>
</feature>
<proteinExistence type="predicted"/>
<feature type="region of interest" description="Disordered" evidence="1">
    <location>
        <begin position="47"/>
        <end position="93"/>
    </location>
</feature>
<name>A0A6P8L9D5_DROMA</name>
<keyword evidence="2" id="KW-0732">Signal</keyword>
<dbReference type="GeneID" id="117148459"/>
<evidence type="ECO:0000313" key="3">
    <source>
        <dbReference type="Proteomes" id="UP000515162"/>
    </source>
</evidence>
<feature type="region of interest" description="Disordered" evidence="1">
    <location>
        <begin position="165"/>
        <end position="190"/>
    </location>
</feature>
<feature type="compositionally biased region" description="Low complexity" evidence="1">
    <location>
        <begin position="208"/>
        <end position="233"/>
    </location>
</feature>
<feature type="compositionally biased region" description="Low complexity" evidence="1">
    <location>
        <begin position="270"/>
        <end position="309"/>
    </location>
</feature>
<accession>A0A6P8L9D5</accession>
<evidence type="ECO:0000256" key="1">
    <source>
        <dbReference type="SAM" id="MobiDB-lite"/>
    </source>
</evidence>
<feature type="compositionally biased region" description="Low complexity" evidence="1">
    <location>
        <begin position="49"/>
        <end position="63"/>
    </location>
</feature>
<feature type="region of interest" description="Disordered" evidence="1">
    <location>
        <begin position="270"/>
        <end position="314"/>
    </location>
</feature>
<dbReference type="AlphaFoldDB" id="A0A6P8L9D5"/>
<feature type="signal peptide" evidence="2">
    <location>
        <begin position="1"/>
        <end position="27"/>
    </location>
</feature>
<keyword evidence="3" id="KW-1185">Reference proteome</keyword>
<evidence type="ECO:0000313" key="4">
    <source>
        <dbReference type="RefSeq" id="XP_033171721.1"/>
    </source>
</evidence>
<reference evidence="4" key="1">
    <citation type="submission" date="2025-08" db="UniProtKB">
        <authorList>
            <consortium name="RefSeq"/>
        </authorList>
    </citation>
    <scope>IDENTIFICATION</scope>
    <source>
        <strain evidence="4">Mau12</strain>
        <tissue evidence="4">Whole Body</tissue>
    </source>
</reference>
<feature type="compositionally biased region" description="Basic and acidic residues" evidence="1">
    <location>
        <begin position="65"/>
        <end position="77"/>
    </location>
</feature>
<feature type="compositionally biased region" description="Low complexity" evidence="1">
    <location>
        <begin position="648"/>
        <end position="667"/>
    </location>
</feature>
<organism evidence="3 4">
    <name type="scientific">Drosophila mauritiana</name>
    <name type="common">Fruit fly</name>
    <dbReference type="NCBI Taxonomy" id="7226"/>
    <lineage>
        <taxon>Eukaryota</taxon>
        <taxon>Metazoa</taxon>
        <taxon>Ecdysozoa</taxon>
        <taxon>Arthropoda</taxon>
        <taxon>Hexapoda</taxon>
        <taxon>Insecta</taxon>
        <taxon>Pterygota</taxon>
        <taxon>Neoptera</taxon>
        <taxon>Endopterygota</taxon>
        <taxon>Diptera</taxon>
        <taxon>Brachycera</taxon>
        <taxon>Muscomorpha</taxon>
        <taxon>Ephydroidea</taxon>
        <taxon>Drosophilidae</taxon>
        <taxon>Drosophila</taxon>
        <taxon>Sophophora</taxon>
    </lineage>
</organism>
<feature type="region of interest" description="Disordered" evidence="1">
    <location>
        <begin position="457"/>
        <end position="499"/>
    </location>
</feature>
<feature type="region of interest" description="Disordered" evidence="1">
    <location>
        <begin position="643"/>
        <end position="667"/>
    </location>
</feature>
<dbReference type="Proteomes" id="UP000515162">
    <property type="component" value="Chromosome X"/>
</dbReference>
<sequence length="756" mass="80371">MGIMPLKRVLAAIAIAICCLLATSCSAGDIEAISSKAADKVEAIPIPIPTSTTSTSTKLTPTIAEDSKSRTEKRDSSDQTGGPYLSLSSKDPPFRPYYPAGSHFEAETPTPIFGPTTLRYTAAEAAPAAPQPQAFYGQKAPPQHHRFSFAVPPQVESYQRQVAFKPAAPSTQPHQHSHSHSHSHPHQHQQPIFNYGELEPEARATAPLTHQQLQQQQQQQHLPQHHLSQQAKYLQQPQQKLQQRIQYIIAIPLSYMRQLQQQQQQLQQQQQQHQLILGPAPTSSSSSSSTSTSTSTSTTSTAPPSASPANGRHPLVQLLGPLARDHQGQYKPYYQSDAASAPLAGPGAPLIHQPYLQIPTSLLMAAAQQLQQHHQLQQQQQQQQQAVYAKVAAPPAPPAPASYQPAQLIYQPQAQAHHHQPQIQLQLQRIFLQPPQPQQSTIYAEQPAPLYAYPLQQQHHQQYQKPHQQQPLKQAHQSQQQHKYTPAAPTSPTALTTSTTSTAATSAAAATAAATGTPQAAAAAAIATRQQHLPLVHYNPIYVQAPAEQQHQQQHQFAILPRFSNGNPKAVYSLAHESAGAGPGTGIGAGAGAGAAAGPIHVVRLSAANGPPIHHYHHYQPAPMLQPLYGHAPQQYVSSYAAGDEVQGPKSQVPVSGSGSSSGSLLAGPTPSPLMTAASPAIIPYFSHPGAVHYGTHLYHPGAATALGATASATSAVASAAAASAAGPRAAGPKQQSTATSGGQLPGDSNNIVKYP</sequence>